<organism evidence="1">
    <name type="scientific">Anguilla anguilla</name>
    <name type="common">European freshwater eel</name>
    <name type="synonym">Muraena anguilla</name>
    <dbReference type="NCBI Taxonomy" id="7936"/>
    <lineage>
        <taxon>Eukaryota</taxon>
        <taxon>Metazoa</taxon>
        <taxon>Chordata</taxon>
        <taxon>Craniata</taxon>
        <taxon>Vertebrata</taxon>
        <taxon>Euteleostomi</taxon>
        <taxon>Actinopterygii</taxon>
        <taxon>Neopterygii</taxon>
        <taxon>Teleostei</taxon>
        <taxon>Anguilliformes</taxon>
        <taxon>Anguillidae</taxon>
        <taxon>Anguilla</taxon>
    </lineage>
</organism>
<sequence>MLFYLGVYQEALCRRVSFRIDEEQTANFK</sequence>
<dbReference type="AlphaFoldDB" id="A0A0E9UK72"/>
<dbReference type="EMBL" id="GBXM01043219">
    <property type="protein sequence ID" value="JAH65358.1"/>
    <property type="molecule type" value="Transcribed_RNA"/>
</dbReference>
<protein>
    <submittedName>
        <fullName evidence="1">Uncharacterized protein</fullName>
    </submittedName>
</protein>
<reference evidence="1" key="2">
    <citation type="journal article" date="2015" name="Fish Shellfish Immunol.">
        <title>Early steps in the European eel (Anguilla anguilla)-Vibrio vulnificus interaction in the gills: Role of the RtxA13 toxin.</title>
        <authorList>
            <person name="Callol A."/>
            <person name="Pajuelo D."/>
            <person name="Ebbesson L."/>
            <person name="Teles M."/>
            <person name="MacKenzie S."/>
            <person name="Amaro C."/>
        </authorList>
    </citation>
    <scope>NUCLEOTIDE SEQUENCE</scope>
</reference>
<name>A0A0E9UK72_ANGAN</name>
<evidence type="ECO:0000313" key="1">
    <source>
        <dbReference type="EMBL" id="JAH65358.1"/>
    </source>
</evidence>
<accession>A0A0E9UK72</accession>
<reference evidence="1" key="1">
    <citation type="submission" date="2014-11" db="EMBL/GenBank/DDBJ databases">
        <authorList>
            <person name="Amaro Gonzalez C."/>
        </authorList>
    </citation>
    <scope>NUCLEOTIDE SEQUENCE</scope>
</reference>
<proteinExistence type="predicted"/>